<keyword evidence="6" id="KW-1133">Transmembrane helix</keyword>
<dbReference type="Pfam" id="PF00858">
    <property type="entry name" value="ASC"/>
    <property type="match status" value="1"/>
</dbReference>
<organism evidence="13 14">
    <name type="scientific">Culex quinquefasciatus</name>
    <name type="common">Southern house mosquito</name>
    <name type="synonym">Culex pungens</name>
    <dbReference type="NCBI Taxonomy" id="7176"/>
    <lineage>
        <taxon>Eukaryota</taxon>
        <taxon>Metazoa</taxon>
        <taxon>Ecdysozoa</taxon>
        <taxon>Arthropoda</taxon>
        <taxon>Hexapoda</taxon>
        <taxon>Insecta</taxon>
        <taxon>Pterygota</taxon>
        <taxon>Neoptera</taxon>
        <taxon>Endopterygota</taxon>
        <taxon>Diptera</taxon>
        <taxon>Nematocera</taxon>
        <taxon>Culicoidea</taxon>
        <taxon>Culicidae</taxon>
        <taxon>Culicinae</taxon>
        <taxon>Culicini</taxon>
        <taxon>Culex</taxon>
        <taxon>Culex</taxon>
    </lineage>
</organism>
<keyword evidence="7" id="KW-0915">Sodium</keyword>
<name>A0A1S4J019_CULQU</name>
<keyword evidence="4 12" id="KW-0894">Sodium channel</keyword>
<evidence type="ECO:0000313" key="14">
    <source>
        <dbReference type="Proteomes" id="UP000002320"/>
    </source>
</evidence>
<dbReference type="GO" id="GO:0005272">
    <property type="term" value="F:sodium channel activity"/>
    <property type="evidence" value="ECO:0007669"/>
    <property type="project" value="UniProtKB-KW"/>
</dbReference>
<dbReference type="GO" id="GO:0016020">
    <property type="term" value="C:membrane"/>
    <property type="evidence" value="ECO:0007669"/>
    <property type="project" value="UniProtKB-SubCell"/>
</dbReference>
<evidence type="ECO:0000256" key="5">
    <source>
        <dbReference type="ARBA" id="ARBA00022692"/>
    </source>
</evidence>
<comment type="subcellular location">
    <subcellularLocation>
        <location evidence="1">Membrane</location>
        <topology evidence="1">Multi-pass membrane protein</topology>
    </subcellularLocation>
</comment>
<dbReference type="EnsemblMetazoa" id="CPIJ000103-RA">
    <property type="protein sequence ID" value="CPIJ000103-PA"/>
    <property type="gene ID" value="CPIJ000103"/>
</dbReference>
<reference evidence="13" key="1">
    <citation type="submission" date="2021-02" db="UniProtKB">
        <authorList>
            <consortium name="EnsemblMetazoa"/>
        </authorList>
    </citation>
    <scope>IDENTIFICATION</scope>
    <source>
        <strain evidence="13">JHB</strain>
    </source>
</reference>
<evidence type="ECO:0000313" key="13">
    <source>
        <dbReference type="EnsemblMetazoa" id="CPIJ000103-PA"/>
    </source>
</evidence>
<dbReference type="OMA" id="GTICLAN"/>
<dbReference type="InterPro" id="IPR001873">
    <property type="entry name" value="ENaC"/>
</dbReference>
<evidence type="ECO:0000256" key="10">
    <source>
        <dbReference type="ARBA" id="ARBA00023201"/>
    </source>
</evidence>
<evidence type="ECO:0000256" key="1">
    <source>
        <dbReference type="ARBA" id="ARBA00004141"/>
    </source>
</evidence>
<keyword evidence="14" id="KW-1185">Reference proteome</keyword>
<accession>A0A1S4J019</accession>
<keyword evidence="10 12" id="KW-0739">Sodium transport</keyword>
<keyword evidence="9" id="KW-0472">Membrane</keyword>
<dbReference type="VEuPathDB" id="VectorBase:CPIJ000103"/>
<keyword evidence="5 12" id="KW-0812">Transmembrane</keyword>
<evidence type="ECO:0000256" key="7">
    <source>
        <dbReference type="ARBA" id="ARBA00023053"/>
    </source>
</evidence>
<evidence type="ECO:0000256" key="11">
    <source>
        <dbReference type="ARBA" id="ARBA00023303"/>
    </source>
</evidence>
<keyword evidence="11 12" id="KW-0407">Ion channel</keyword>
<dbReference type="Proteomes" id="UP000002320">
    <property type="component" value="Unassembled WGS sequence"/>
</dbReference>
<evidence type="ECO:0000256" key="9">
    <source>
        <dbReference type="ARBA" id="ARBA00023136"/>
    </source>
</evidence>
<sequence length="277" mass="31695">MDLLHTCAEESSVHGLPHLVAKERHWLERVIWAVIVVISIYCSYAVCLSTWTRYQENPTVLTLETDYRHWTYRPPAVTICPAFINDDGIREVIKKYWNVGEESDLYPFYKQFVTAVANTTYANMNAFLPFVGNMSFAKVNMLEIARTVRNLDTMPSKNFVPVITETGMCFTSSNYSRFQNIGTPPNESTRTWPSSCFSYDLCKSNVILSAYGVVKIHLFVHTEDEVMVATDIIKNEMNQTELVEVTVLVDQIVASSGLKNLSPTRRKCLYDHESKLY</sequence>
<proteinExistence type="inferred from homology"/>
<protein>
    <submittedName>
        <fullName evidence="13">Uncharacterized protein</fullName>
    </submittedName>
</protein>
<dbReference type="InParanoid" id="A0A1S4J019"/>
<evidence type="ECO:0000256" key="8">
    <source>
        <dbReference type="ARBA" id="ARBA00023065"/>
    </source>
</evidence>
<evidence type="ECO:0000256" key="2">
    <source>
        <dbReference type="ARBA" id="ARBA00007193"/>
    </source>
</evidence>
<evidence type="ECO:0000256" key="3">
    <source>
        <dbReference type="ARBA" id="ARBA00022448"/>
    </source>
</evidence>
<evidence type="ECO:0000256" key="6">
    <source>
        <dbReference type="ARBA" id="ARBA00022989"/>
    </source>
</evidence>
<evidence type="ECO:0000256" key="4">
    <source>
        <dbReference type="ARBA" id="ARBA00022461"/>
    </source>
</evidence>
<dbReference type="AlphaFoldDB" id="A0A1S4J019"/>
<evidence type="ECO:0000256" key="12">
    <source>
        <dbReference type="RuleBase" id="RU000679"/>
    </source>
</evidence>
<comment type="similarity">
    <text evidence="2 12">Belongs to the amiloride-sensitive sodium channel (TC 1.A.6) family.</text>
</comment>
<keyword evidence="8 12" id="KW-0406">Ion transport</keyword>
<keyword evidence="3 12" id="KW-0813">Transport</keyword>